<dbReference type="PANTHER" id="PTHR43861:SF1">
    <property type="entry name" value="TRANS-ACONITATE 2-METHYLTRANSFERASE"/>
    <property type="match status" value="1"/>
</dbReference>
<protein>
    <submittedName>
        <fullName evidence="5">Class I SAM-dependent methyltransferase</fullName>
        <ecNumber evidence="5">2.1.1.-</ecNumber>
    </submittedName>
</protein>
<dbReference type="Pfam" id="PF13649">
    <property type="entry name" value="Methyltransf_25"/>
    <property type="match status" value="1"/>
</dbReference>
<dbReference type="SUPFAM" id="SSF53335">
    <property type="entry name" value="S-adenosyl-L-methionine-dependent methyltransferases"/>
    <property type="match status" value="1"/>
</dbReference>
<evidence type="ECO:0000259" key="4">
    <source>
        <dbReference type="Pfam" id="PF13649"/>
    </source>
</evidence>
<reference evidence="5 6" key="1">
    <citation type="submission" date="2023-03" db="EMBL/GenBank/DDBJ databases">
        <title>Isolation and description of six Streptomyces strains from soil environments, able to metabolize different microbial glucans.</title>
        <authorList>
            <person name="Widen T."/>
            <person name="Larsbrink J."/>
        </authorList>
    </citation>
    <scope>NUCLEOTIDE SEQUENCE [LARGE SCALE GENOMIC DNA]</scope>
    <source>
        <strain evidence="5 6">Mut2</strain>
    </source>
</reference>
<accession>A0ABY9HY17</accession>
<dbReference type="GO" id="GO:0032259">
    <property type="term" value="P:methylation"/>
    <property type="evidence" value="ECO:0007669"/>
    <property type="project" value="UniProtKB-KW"/>
</dbReference>
<dbReference type="Proteomes" id="UP001229952">
    <property type="component" value="Chromosome"/>
</dbReference>
<evidence type="ECO:0000256" key="1">
    <source>
        <dbReference type="ARBA" id="ARBA00022603"/>
    </source>
</evidence>
<dbReference type="EC" id="2.1.1.-" evidence="5"/>
<dbReference type="GO" id="GO:0008168">
    <property type="term" value="F:methyltransferase activity"/>
    <property type="evidence" value="ECO:0007669"/>
    <property type="project" value="UniProtKB-KW"/>
</dbReference>
<dbReference type="EMBL" id="CP120992">
    <property type="protein sequence ID" value="WLQ39468.1"/>
    <property type="molecule type" value="Genomic_DNA"/>
</dbReference>
<keyword evidence="6" id="KW-1185">Reference proteome</keyword>
<dbReference type="PANTHER" id="PTHR43861">
    <property type="entry name" value="TRANS-ACONITATE 2-METHYLTRANSFERASE-RELATED"/>
    <property type="match status" value="1"/>
</dbReference>
<dbReference type="CDD" id="cd02440">
    <property type="entry name" value="AdoMet_MTases"/>
    <property type="match status" value="1"/>
</dbReference>
<organism evidence="5 6">
    <name type="scientific">Streptomyces laculatispora</name>
    <dbReference type="NCBI Taxonomy" id="887464"/>
    <lineage>
        <taxon>Bacteria</taxon>
        <taxon>Bacillati</taxon>
        <taxon>Actinomycetota</taxon>
        <taxon>Actinomycetes</taxon>
        <taxon>Kitasatosporales</taxon>
        <taxon>Streptomycetaceae</taxon>
        <taxon>Streptomyces</taxon>
    </lineage>
</organism>
<evidence type="ECO:0000313" key="6">
    <source>
        <dbReference type="Proteomes" id="UP001229952"/>
    </source>
</evidence>
<name>A0ABY9HY17_9ACTN</name>
<dbReference type="RefSeq" id="WP_306086067.1">
    <property type="nucleotide sequence ID" value="NZ_CP120992.1"/>
</dbReference>
<evidence type="ECO:0000256" key="3">
    <source>
        <dbReference type="SAM" id="MobiDB-lite"/>
    </source>
</evidence>
<gene>
    <name evidence="5" type="ORF">P8A22_05205</name>
</gene>
<dbReference type="InterPro" id="IPR029063">
    <property type="entry name" value="SAM-dependent_MTases_sf"/>
</dbReference>
<keyword evidence="2 5" id="KW-0808">Transferase</keyword>
<evidence type="ECO:0000256" key="2">
    <source>
        <dbReference type="ARBA" id="ARBA00022679"/>
    </source>
</evidence>
<feature type="domain" description="Methyltransferase" evidence="4">
    <location>
        <begin position="71"/>
        <end position="167"/>
    </location>
</feature>
<keyword evidence="1 5" id="KW-0489">Methyltransferase</keyword>
<feature type="compositionally biased region" description="Basic and acidic residues" evidence="3">
    <location>
        <begin position="11"/>
        <end position="30"/>
    </location>
</feature>
<proteinExistence type="predicted"/>
<evidence type="ECO:0000313" key="5">
    <source>
        <dbReference type="EMBL" id="WLQ39468.1"/>
    </source>
</evidence>
<dbReference type="InterPro" id="IPR041698">
    <property type="entry name" value="Methyltransf_25"/>
</dbReference>
<feature type="region of interest" description="Disordered" evidence="3">
    <location>
        <begin position="1"/>
        <end position="31"/>
    </location>
</feature>
<sequence>MSNDTGHGHHHDSGHGHRHESGHAHHHDPADLDWDAIGPLLEQNAELSTGQYTAAARWIAGLPDAPEVRRVLDIGSGPGVIACLLAEVFPEAEVVAVDGTPALLERTRDRAKRLGLGDRVTTLHADLPGDLARAGEADLIWAGNALHHMGDQRAALAGFAGLLRPGGTVALVEGGLQPRHLPRDIGFGRPGLEERLDVIQAEAFEQMRADLPGTKRETENWAALFCAVGLAPQGTRSFLLDLPAPLTDVARDHVIADFTRRRGGLGDRLDAEDNAVLDRLTDPEDPAGLHRRTDTFLLMARTFHLGRKA</sequence>
<dbReference type="Gene3D" id="3.40.50.150">
    <property type="entry name" value="Vaccinia Virus protein VP39"/>
    <property type="match status" value="1"/>
</dbReference>